<dbReference type="PANTHER" id="PTHR31651">
    <property type="match status" value="1"/>
</dbReference>
<keyword evidence="2" id="KW-0813">Transport</keyword>
<accession>A0AAP0BFY8</accession>
<feature type="transmembrane region" description="Helical" evidence="9">
    <location>
        <begin position="70"/>
        <end position="94"/>
    </location>
</feature>
<dbReference type="Pfam" id="PF03547">
    <property type="entry name" value="Mem_trans"/>
    <property type="match status" value="1"/>
</dbReference>
<feature type="transmembrane region" description="Helical" evidence="9">
    <location>
        <begin position="326"/>
        <end position="350"/>
    </location>
</feature>
<protein>
    <recommendedName>
        <fullName evidence="12">Auxin efflux carrier family protein</fullName>
    </recommendedName>
</protein>
<feature type="transmembrane region" description="Helical" evidence="9">
    <location>
        <begin position="395"/>
        <end position="419"/>
    </location>
</feature>
<evidence type="ECO:0000256" key="8">
    <source>
        <dbReference type="ARBA" id="ARBA00025752"/>
    </source>
</evidence>
<dbReference type="GO" id="GO:0005789">
    <property type="term" value="C:endoplasmic reticulum membrane"/>
    <property type="evidence" value="ECO:0007669"/>
    <property type="project" value="UniProtKB-SubCell"/>
</dbReference>
<evidence type="ECO:0000256" key="1">
    <source>
        <dbReference type="ARBA" id="ARBA00004477"/>
    </source>
</evidence>
<dbReference type="Proteomes" id="UP001418222">
    <property type="component" value="Unassembled WGS sequence"/>
</dbReference>
<dbReference type="InterPro" id="IPR045033">
    <property type="entry name" value="PILS1/3/4/5/7"/>
</dbReference>
<dbReference type="PANTHER" id="PTHR31651:SF33">
    <property type="entry name" value="PROTEIN PIN-LIKES 1"/>
    <property type="match status" value="1"/>
</dbReference>
<evidence type="ECO:0000256" key="7">
    <source>
        <dbReference type="ARBA" id="ARBA00025100"/>
    </source>
</evidence>
<keyword evidence="6" id="KW-0927">Auxin signaling pathway</keyword>
<evidence type="ECO:0000313" key="10">
    <source>
        <dbReference type="EMBL" id="KAK8937080.1"/>
    </source>
</evidence>
<comment type="similarity">
    <text evidence="8">Belongs to the auxin efflux carrier (TC 2.A.69.2) family.</text>
</comment>
<proteinExistence type="inferred from homology"/>
<evidence type="ECO:0008006" key="12">
    <source>
        <dbReference type="Google" id="ProtNLM"/>
    </source>
</evidence>
<dbReference type="AlphaFoldDB" id="A0AAP0BFY8"/>
<name>A0AAP0BFY8_9ASPA</name>
<comment type="function">
    <text evidence="7">Involved in cellular auxin homeostasis by regulating auxin metabolism. Regulates intracellular auxin accumulation at the endoplasmic reticulum and thus auxin availability for nuclear auxin signaling.</text>
</comment>
<feature type="transmembrane region" description="Helical" evidence="9">
    <location>
        <begin position="6"/>
        <end position="30"/>
    </location>
</feature>
<evidence type="ECO:0000256" key="9">
    <source>
        <dbReference type="SAM" id="Phobius"/>
    </source>
</evidence>
<evidence type="ECO:0000256" key="3">
    <source>
        <dbReference type="ARBA" id="ARBA00022692"/>
    </source>
</evidence>
<evidence type="ECO:0000256" key="2">
    <source>
        <dbReference type="ARBA" id="ARBA00022448"/>
    </source>
</evidence>
<dbReference type="GO" id="GO:0080162">
    <property type="term" value="P:endoplasmic reticulum to cytosol auxin transport"/>
    <property type="evidence" value="ECO:0007669"/>
    <property type="project" value="InterPro"/>
</dbReference>
<dbReference type="InterPro" id="IPR004776">
    <property type="entry name" value="Mem_transp_PIN-like"/>
</dbReference>
<keyword evidence="11" id="KW-1185">Reference proteome</keyword>
<gene>
    <name evidence="10" type="ORF">KSP39_PZI011801</name>
</gene>
<evidence type="ECO:0000313" key="11">
    <source>
        <dbReference type="Proteomes" id="UP001418222"/>
    </source>
</evidence>
<evidence type="ECO:0000256" key="6">
    <source>
        <dbReference type="ARBA" id="ARBA00023294"/>
    </source>
</evidence>
<comment type="subcellular location">
    <subcellularLocation>
        <location evidence="1">Endoplasmic reticulum membrane</location>
        <topology evidence="1">Multi-pass membrane protein</topology>
    </subcellularLocation>
</comment>
<keyword evidence="5 9" id="KW-0472">Membrane</keyword>
<comment type="caution">
    <text evidence="10">The sequence shown here is derived from an EMBL/GenBank/DDBJ whole genome shotgun (WGS) entry which is preliminary data.</text>
</comment>
<organism evidence="10 11">
    <name type="scientific">Platanthera zijinensis</name>
    <dbReference type="NCBI Taxonomy" id="2320716"/>
    <lineage>
        <taxon>Eukaryota</taxon>
        <taxon>Viridiplantae</taxon>
        <taxon>Streptophyta</taxon>
        <taxon>Embryophyta</taxon>
        <taxon>Tracheophyta</taxon>
        <taxon>Spermatophyta</taxon>
        <taxon>Magnoliopsida</taxon>
        <taxon>Liliopsida</taxon>
        <taxon>Asparagales</taxon>
        <taxon>Orchidaceae</taxon>
        <taxon>Orchidoideae</taxon>
        <taxon>Orchideae</taxon>
        <taxon>Orchidinae</taxon>
        <taxon>Platanthera</taxon>
    </lineage>
</organism>
<sequence>MGLWDLFVTASVPVLNVLLLTAVGSIYATSRVGILGQDARKYLNSVVFYIFNPALVASNLASTFSLESMILLWFMPVNLVFNSLVGSALGWILIRITKAPTRLRAVILASCSAGNTGNLFLVLVPAMCKEKSSPLHNPNVCETYAMAYASLSMAIGTILQWSYVYNIVRMSSSYKKDKENNYTIDVNHPDNNGRLTMKIYTSEIASTDEGMVLCCSSIEDPPVLKEYDPSTKKMKIIVPNKVNYLLQKLAGVVDTKKLFAPSTIGVIVGFGIGATPQIKKAMIDEGAPLRMIQDAITLLGKGTIPSLLLITGGNLMKGFNGPGIKFSIITGVIIIRFIVLPTIGTVFIQLAVHVGLVHFDPLYHLVLYLQNAVPPAMNIASMIQMFDAGEGELSVIFLWSYVAALGGITLWSMLFLWLVS</sequence>
<reference evidence="10 11" key="1">
    <citation type="journal article" date="2022" name="Nat. Plants">
        <title>Genomes of leafy and leafless Platanthera orchids illuminate the evolution of mycoheterotrophy.</title>
        <authorList>
            <person name="Li M.H."/>
            <person name="Liu K.W."/>
            <person name="Li Z."/>
            <person name="Lu H.C."/>
            <person name="Ye Q.L."/>
            <person name="Zhang D."/>
            <person name="Wang J.Y."/>
            <person name="Li Y.F."/>
            <person name="Zhong Z.M."/>
            <person name="Liu X."/>
            <person name="Yu X."/>
            <person name="Liu D.K."/>
            <person name="Tu X.D."/>
            <person name="Liu B."/>
            <person name="Hao Y."/>
            <person name="Liao X.Y."/>
            <person name="Jiang Y.T."/>
            <person name="Sun W.H."/>
            <person name="Chen J."/>
            <person name="Chen Y.Q."/>
            <person name="Ai Y."/>
            <person name="Zhai J.W."/>
            <person name="Wu S.S."/>
            <person name="Zhou Z."/>
            <person name="Hsiao Y.Y."/>
            <person name="Wu W.L."/>
            <person name="Chen Y.Y."/>
            <person name="Lin Y.F."/>
            <person name="Hsu J.L."/>
            <person name="Li C.Y."/>
            <person name="Wang Z.W."/>
            <person name="Zhao X."/>
            <person name="Zhong W.Y."/>
            <person name="Ma X.K."/>
            <person name="Ma L."/>
            <person name="Huang J."/>
            <person name="Chen G.Z."/>
            <person name="Huang M.Z."/>
            <person name="Huang L."/>
            <person name="Peng D.H."/>
            <person name="Luo Y.B."/>
            <person name="Zou S.Q."/>
            <person name="Chen S.P."/>
            <person name="Lan S."/>
            <person name="Tsai W.C."/>
            <person name="Van de Peer Y."/>
            <person name="Liu Z.J."/>
        </authorList>
    </citation>
    <scope>NUCLEOTIDE SEQUENCE [LARGE SCALE GENOMIC DNA]</scope>
    <source>
        <strain evidence="10">Lor287</strain>
    </source>
</reference>
<keyword evidence="4 9" id="KW-1133">Transmembrane helix</keyword>
<evidence type="ECO:0000256" key="4">
    <source>
        <dbReference type="ARBA" id="ARBA00022989"/>
    </source>
</evidence>
<keyword evidence="3 9" id="KW-0812">Transmembrane</keyword>
<dbReference type="GO" id="GO:0009734">
    <property type="term" value="P:auxin-activated signaling pathway"/>
    <property type="evidence" value="ECO:0007669"/>
    <property type="project" value="UniProtKB-KW"/>
</dbReference>
<feature type="transmembrane region" description="Helical" evidence="9">
    <location>
        <begin position="106"/>
        <end position="127"/>
    </location>
</feature>
<feature type="transmembrane region" description="Helical" evidence="9">
    <location>
        <begin position="147"/>
        <end position="168"/>
    </location>
</feature>
<dbReference type="EMBL" id="JBBWWQ010000010">
    <property type="protein sequence ID" value="KAK8937080.1"/>
    <property type="molecule type" value="Genomic_DNA"/>
</dbReference>
<evidence type="ECO:0000256" key="5">
    <source>
        <dbReference type="ARBA" id="ARBA00023136"/>
    </source>
</evidence>
<feature type="transmembrane region" description="Helical" evidence="9">
    <location>
        <begin position="42"/>
        <end position="64"/>
    </location>
</feature>